<dbReference type="SMART" id="SM01227">
    <property type="entry name" value="GCK"/>
    <property type="match status" value="1"/>
</dbReference>
<dbReference type="InterPro" id="IPR012891">
    <property type="entry name" value="GCK_dom"/>
</dbReference>
<feature type="domain" description="GCK" evidence="1">
    <location>
        <begin position="1"/>
        <end position="67"/>
    </location>
</feature>
<dbReference type="Gene3D" id="1.10.287.2900">
    <property type="match status" value="1"/>
</dbReference>
<accession>A0ABD1A707</accession>
<dbReference type="Pfam" id="PF07802">
    <property type="entry name" value="GCK"/>
    <property type="match status" value="1"/>
</dbReference>
<dbReference type="EMBL" id="JBANAX010000573">
    <property type="protein sequence ID" value="KAL1202612.1"/>
    <property type="molecule type" value="Genomic_DNA"/>
</dbReference>
<dbReference type="PANTHER" id="PTHR34357:SF2">
    <property type="entry name" value="F26F24.3-RELATED"/>
    <property type="match status" value="1"/>
</dbReference>
<comment type="caution">
    <text evidence="2">The sequence shown here is derived from an EMBL/GenBank/DDBJ whole genome shotgun (WGS) entry which is preliminary data.</text>
</comment>
<dbReference type="AlphaFoldDB" id="A0ABD1A707"/>
<organism evidence="2 3">
    <name type="scientific">Cardamine amara subsp. amara</name>
    <dbReference type="NCBI Taxonomy" id="228776"/>
    <lineage>
        <taxon>Eukaryota</taxon>
        <taxon>Viridiplantae</taxon>
        <taxon>Streptophyta</taxon>
        <taxon>Embryophyta</taxon>
        <taxon>Tracheophyta</taxon>
        <taxon>Spermatophyta</taxon>
        <taxon>Magnoliopsida</taxon>
        <taxon>eudicotyledons</taxon>
        <taxon>Gunneridae</taxon>
        <taxon>Pentapetalae</taxon>
        <taxon>rosids</taxon>
        <taxon>malvids</taxon>
        <taxon>Brassicales</taxon>
        <taxon>Brassicaceae</taxon>
        <taxon>Cardamineae</taxon>
        <taxon>Cardamine</taxon>
    </lineage>
</organism>
<sequence length="75" mass="8512">MKGGDCKESFTAWEDCVEEATKSKEDIVTKCGGVFSIMTKCMDAHSHYYHQFLAAKKTAEEHMEKELQAFLSQES</sequence>
<evidence type="ECO:0000313" key="3">
    <source>
        <dbReference type="Proteomes" id="UP001558713"/>
    </source>
</evidence>
<name>A0ABD1A707_CARAN</name>
<keyword evidence="3" id="KW-1185">Reference proteome</keyword>
<protein>
    <recommendedName>
        <fullName evidence="1">GCK domain-containing protein</fullName>
    </recommendedName>
</protein>
<dbReference type="PANTHER" id="PTHR34357">
    <property type="entry name" value="F7A19.14 PROTEIN-RELATED"/>
    <property type="match status" value="1"/>
</dbReference>
<proteinExistence type="predicted"/>
<gene>
    <name evidence="2" type="ORF">V5N11_006587</name>
</gene>
<evidence type="ECO:0000259" key="1">
    <source>
        <dbReference type="SMART" id="SM01227"/>
    </source>
</evidence>
<evidence type="ECO:0000313" key="2">
    <source>
        <dbReference type="EMBL" id="KAL1202612.1"/>
    </source>
</evidence>
<reference evidence="2 3" key="1">
    <citation type="submission" date="2024-04" db="EMBL/GenBank/DDBJ databases">
        <title>Genome assembly C_amara_ONT_v2.</title>
        <authorList>
            <person name="Yant L."/>
            <person name="Moore C."/>
            <person name="Slenker M."/>
        </authorList>
    </citation>
    <scope>NUCLEOTIDE SEQUENCE [LARGE SCALE GENOMIC DNA]</scope>
    <source>
        <tissue evidence="2">Leaf</tissue>
    </source>
</reference>
<dbReference type="Proteomes" id="UP001558713">
    <property type="component" value="Unassembled WGS sequence"/>
</dbReference>